<proteinExistence type="predicted"/>
<dbReference type="Proteomes" id="UP000198931">
    <property type="component" value="Unassembled WGS sequence"/>
</dbReference>
<dbReference type="InterPro" id="IPR005901">
    <property type="entry name" value="GLPGLI"/>
</dbReference>
<evidence type="ECO:0000313" key="3">
    <source>
        <dbReference type="Proteomes" id="UP000198931"/>
    </source>
</evidence>
<gene>
    <name evidence="2" type="ORF">SAMN05443292_1727</name>
</gene>
<dbReference type="AlphaFoldDB" id="A0A1I3FZ44"/>
<evidence type="ECO:0000313" key="2">
    <source>
        <dbReference type="EMBL" id="SFI16464.1"/>
    </source>
</evidence>
<sequence length="236" mass="27251">MKLLLLLSIFSNIVVFSQSGLDVKYTTNNEGTKFQSELFYSNESSLYINYTKDIKPGTAHFNDRDEMVGEMIESREEFFKDFKKDSVYSESNISYVTKKILKESLKFDWKIDYSKTKTILNYNCFQAKTEFRGRSYTAFFSKDLKIPDGPRKFANLPGLILELKEDSGKLEITATSISDFKGKIHTQLNISSAKNLDSLISEAKNLYYSTKEKIEKESNSHIHTDFSSRLEVFDLN</sequence>
<feature type="signal peptide" evidence="1">
    <location>
        <begin position="1"/>
        <end position="17"/>
    </location>
</feature>
<feature type="chain" id="PRO_5011687355" evidence="1">
    <location>
        <begin position="18"/>
        <end position="236"/>
    </location>
</feature>
<dbReference type="NCBIfam" id="TIGR01200">
    <property type="entry name" value="GLPGLI"/>
    <property type="match status" value="1"/>
</dbReference>
<accession>A0A1I3FZ44</accession>
<protein>
    <submittedName>
        <fullName evidence="2">GLPGLI family protein</fullName>
    </submittedName>
</protein>
<evidence type="ECO:0000256" key="1">
    <source>
        <dbReference type="SAM" id="SignalP"/>
    </source>
</evidence>
<dbReference type="STRING" id="1125876.SAMN05443292_1727"/>
<keyword evidence="1" id="KW-0732">Signal</keyword>
<reference evidence="2 3" key="1">
    <citation type="submission" date="2016-10" db="EMBL/GenBank/DDBJ databases">
        <authorList>
            <person name="de Groot N.N."/>
        </authorList>
    </citation>
    <scope>NUCLEOTIDE SEQUENCE [LARGE SCALE GENOMIC DNA]</scope>
    <source>
        <strain evidence="2 3">DSM 26000</strain>
    </source>
</reference>
<dbReference type="RefSeq" id="WP_090079681.1">
    <property type="nucleotide sequence ID" value="NZ_FOQT01000002.1"/>
</dbReference>
<dbReference type="OrthoDB" id="1440774at2"/>
<dbReference type="Pfam" id="PF22252">
    <property type="entry name" value="PNGase_F-II_N"/>
    <property type="match status" value="1"/>
</dbReference>
<keyword evidence="3" id="KW-1185">Reference proteome</keyword>
<organism evidence="2 3">
    <name type="scientific">Halpernia frigidisoli</name>
    <dbReference type="NCBI Taxonomy" id="1125876"/>
    <lineage>
        <taxon>Bacteria</taxon>
        <taxon>Pseudomonadati</taxon>
        <taxon>Bacteroidota</taxon>
        <taxon>Flavobacteriia</taxon>
        <taxon>Flavobacteriales</taxon>
        <taxon>Weeksellaceae</taxon>
        <taxon>Chryseobacterium group</taxon>
        <taxon>Halpernia</taxon>
    </lineage>
</organism>
<name>A0A1I3FZ44_9FLAO</name>
<dbReference type="EMBL" id="FOQT01000002">
    <property type="protein sequence ID" value="SFI16464.1"/>
    <property type="molecule type" value="Genomic_DNA"/>
</dbReference>